<sequence>MEPRQRRHGSDWGLAVKATAVKTHRQRNAMKEIDDTGERRRSDDEMATVREEVRWGWEIRVREGEGRIRVGEGGECIQEGEGEGKGEGEVHWKGRKEVGWGRGVAMSSKCSSHVSTVLAGDVLRRTRGFPLSEKEKKVTNPSFHCCRRSSHRRRPAVLRQLLFFARHQLLCLVQFRRPFHRQVQLRRPSCARRCRQLLHVTLLLPLLPTLLVRRPPKSLYAECFHYSLPIGDCILFHFFFSNMLCSPHRRFVQLGVVRIGTRGDSNCSRLTSGYAPFRSKLLPFVDDYCFRKLGSCCCINKERTEETTFPFFPLRFPMVDPSRTIDVEKLISWCDDLVKILPDQHDIDNLALCLQRTTSLSSTCNSDLNHVRNLLQGLFHSSNFCYCQKKIDACKQKKEEARCESASDAELDLLQRELDEELEKENFLKEEFR</sequence>
<organism evidence="2 3">
    <name type="scientific">Arachis hypogaea</name>
    <name type="common">Peanut</name>
    <dbReference type="NCBI Taxonomy" id="3818"/>
    <lineage>
        <taxon>Eukaryota</taxon>
        <taxon>Viridiplantae</taxon>
        <taxon>Streptophyta</taxon>
        <taxon>Embryophyta</taxon>
        <taxon>Tracheophyta</taxon>
        <taxon>Spermatophyta</taxon>
        <taxon>Magnoliopsida</taxon>
        <taxon>eudicotyledons</taxon>
        <taxon>Gunneridae</taxon>
        <taxon>Pentapetalae</taxon>
        <taxon>rosids</taxon>
        <taxon>fabids</taxon>
        <taxon>Fabales</taxon>
        <taxon>Fabaceae</taxon>
        <taxon>Papilionoideae</taxon>
        <taxon>50 kb inversion clade</taxon>
        <taxon>dalbergioids sensu lato</taxon>
        <taxon>Dalbergieae</taxon>
        <taxon>Pterocarpus clade</taxon>
        <taxon>Arachis</taxon>
    </lineage>
</organism>
<dbReference type="GO" id="GO:0051983">
    <property type="term" value="P:regulation of chromosome segregation"/>
    <property type="evidence" value="ECO:0007669"/>
    <property type="project" value="InterPro"/>
</dbReference>
<name>A0A444ZJZ3_ARAHY</name>
<gene>
    <name evidence="2" type="ORF">Ahy_B04g071065</name>
</gene>
<evidence type="ECO:0000256" key="1">
    <source>
        <dbReference type="SAM" id="MobiDB-lite"/>
    </source>
</evidence>
<dbReference type="InterPro" id="IPR044951">
    <property type="entry name" value="SPC24-like"/>
</dbReference>
<dbReference type="EMBL" id="SDMP01000014">
    <property type="protein sequence ID" value="RYR14484.1"/>
    <property type="molecule type" value="Genomic_DNA"/>
</dbReference>
<comment type="caution">
    <text evidence="2">The sequence shown here is derived from an EMBL/GenBank/DDBJ whole genome shotgun (WGS) entry which is preliminary data.</text>
</comment>
<protein>
    <submittedName>
        <fullName evidence="2">Uncharacterized protein</fullName>
    </submittedName>
</protein>
<dbReference type="Proteomes" id="UP000289738">
    <property type="component" value="Chromosome B04"/>
</dbReference>
<feature type="region of interest" description="Disordered" evidence="1">
    <location>
        <begin position="1"/>
        <end position="45"/>
    </location>
</feature>
<accession>A0A444ZJZ3</accession>
<dbReference type="PANTHER" id="PTHR35730:SF2">
    <property type="entry name" value="KINETOCHORE PROTEIN SPC24 HOMOLOG-RELATED"/>
    <property type="match status" value="1"/>
</dbReference>
<dbReference type="AlphaFoldDB" id="A0A444ZJZ3"/>
<feature type="compositionally biased region" description="Basic and acidic residues" evidence="1">
    <location>
        <begin position="29"/>
        <end position="45"/>
    </location>
</feature>
<feature type="compositionally biased region" description="Basic and acidic residues" evidence="1">
    <location>
        <begin position="1"/>
        <end position="10"/>
    </location>
</feature>
<reference evidence="2 3" key="1">
    <citation type="submission" date="2019-01" db="EMBL/GenBank/DDBJ databases">
        <title>Sequencing of cultivated peanut Arachis hypogaea provides insights into genome evolution and oil improvement.</title>
        <authorList>
            <person name="Chen X."/>
        </authorList>
    </citation>
    <scope>NUCLEOTIDE SEQUENCE [LARGE SCALE GENOMIC DNA]</scope>
    <source>
        <strain evidence="3">cv. Fuhuasheng</strain>
        <tissue evidence="2">Leaves</tissue>
    </source>
</reference>
<proteinExistence type="predicted"/>
<evidence type="ECO:0000313" key="3">
    <source>
        <dbReference type="Proteomes" id="UP000289738"/>
    </source>
</evidence>
<keyword evidence="3" id="KW-1185">Reference proteome</keyword>
<evidence type="ECO:0000313" key="2">
    <source>
        <dbReference type="EMBL" id="RYR14484.1"/>
    </source>
</evidence>
<dbReference type="PANTHER" id="PTHR35730">
    <property type="entry name" value="KINETOCHORE PROTEIN SPC24 HOMOLOG-RELATED"/>
    <property type="match status" value="1"/>
</dbReference>